<dbReference type="Proteomes" id="UP001151760">
    <property type="component" value="Unassembled WGS sequence"/>
</dbReference>
<feature type="compositionally biased region" description="Polar residues" evidence="1">
    <location>
        <begin position="1"/>
        <end position="14"/>
    </location>
</feature>
<comment type="caution">
    <text evidence="2">The sequence shown here is derived from an EMBL/GenBank/DDBJ whole genome shotgun (WGS) entry which is preliminary data.</text>
</comment>
<feature type="compositionally biased region" description="Low complexity" evidence="1">
    <location>
        <begin position="87"/>
        <end position="99"/>
    </location>
</feature>
<proteinExistence type="predicted"/>
<gene>
    <name evidence="2" type="ORF">Tco_0894613</name>
</gene>
<evidence type="ECO:0000256" key="1">
    <source>
        <dbReference type="SAM" id="MobiDB-lite"/>
    </source>
</evidence>
<dbReference type="EMBL" id="BQNB010014154">
    <property type="protein sequence ID" value="GJT24676.1"/>
    <property type="molecule type" value="Genomic_DNA"/>
</dbReference>
<reference evidence="2" key="2">
    <citation type="submission" date="2022-01" db="EMBL/GenBank/DDBJ databases">
        <authorList>
            <person name="Yamashiro T."/>
            <person name="Shiraishi A."/>
            <person name="Satake H."/>
            <person name="Nakayama K."/>
        </authorList>
    </citation>
    <scope>NUCLEOTIDE SEQUENCE</scope>
</reference>
<feature type="compositionally biased region" description="Polar residues" evidence="1">
    <location>
        <begin position="75"/>
        <end position="86"/>
    </location>
</feature>
<protein>
    <submittedName>
        <fullName evidence="2">Uncharacterized protein</fullName>
    </submittedName>
</protein>
<feature type="region of interest" description="Disordered" evidence="1">
    <location>
        <begin position="75"/>
        <end position="106"/>
    </location>
</feature>
<sequence length="106" mass="11633">MMQTKPSRYHASNINDKRRVNKNGSCLNHNVTEVHQAAKTVTTSNELDLLFGSLFDEYLNGENQVVLKSFAVTTTDASNKRQQQPDSTSSTSTLATTVTANGNLDL</sequence>
<keyword evidence="3" id="KW-1185">Reference proteome</keyword>
<accession>A0ABQ5CFH5</accession>
<evidence type="ECO:0000313" key="2">
    <source>
        <dbReference type="EMBL" id="GJT24676.1"/>
    </source>
</evidence>
<name>A0ABQ5CFH5_9ASTR</name>
<organism evidence="2 3">
    <name type="scientific">Tanacetum coccineum</name>
    <dbReference type="NCBI Taxonomy" id="301880"/>
    <lineage>
        <taxon>Eukaryota</taxon>
        <taxon>Viridiplantae</taxon>
        <taxon>Streptophyta</taxon>
        <taxon>Embryophyta</taxon>
        <taxon>Tracheophyta</taxon>
        <taxon>Spermatophyta</taxon>
        <taxon>Magnoliopsida</taxon>
        <taxon>eudicotyledons</taxon>
        <taxon>Gunneridae</taxon>
        <taxon>Pentapetalae</taxon>
        <taxon>asterids</taxon>
        <taxon>campanulids</taxon>
        <taxon>Asterales</taxon>
        <taxon>Asteraceae</taxon>
        <taxon>Asteroideae</taxon>
        <taxon>Anthemideae</taxon>
        <taxon>Anthemidinae</taxon>
        <taxon>Tanacetum</taxon>
    </lineage>
</organism>
<reference evidence="2" key="1">
    <citation type="journal article" date="2022" name="Int. J. Mol. Sci.">
        <title>Draft Genome of Tanacetum Coccineum: Genomic Comparison of Closely Related Tanacetum-Family Plants.</title>
        <authorList>
            <person name="Yamashiro T."/>
            <person name="Shiraishi A."/>
            <person name="Nakayama K."/>
            <person name="Satake H."/>
        </authorList>
    </citation>
    <scope>NUCLEOTIDE SEQUENCE</scope>
</reference>
<evidence type="ECO:0000313" key="3">
    <source>
        <dbReference type="Proteomes" id="UP001151760"/>
    </source>
</evidence>
<feature type="region of interest" description="Disordered" evidence="1">
    <location>
        <begin position="1"/>
        <end position="24"/>
    </location>
</feature>